<reference evidence="2 3" key="1">
    <citation type="journal article" date="2022" name="Nat. Genet.">
        <title>Improved pea reference genome and pan-genome highlight genomic features and evolutionary characteristics.</title>
        <authorList>
            <person name="Yang T."/>
            <person name="Liu R."/>
            <person name="Luo Y."/>
            <person name="Hu S."/>
            <person name="Wang D."/>
            <person name="Wang C."/>
            <person name="Pandey M.K."/>
            <person name="Ge S."/>
            <person name="Xu Q."/>
            <person name="Li N."/>
            <person name="Li G."/>
            <person name="Huang Y."/>
            <person name="Saxena R.K."/>
            <person name="Ji Y."/>
            <person name="Li M."/>
            <person name="Yan X."/>
            <person name="He Y."/>
            <person name="Liu Y."/>
            <person name="Wang X."/>
            <person name="Xiang C."/>
            <person name="Varshney R.K."/>
            <person name="Ding H."/>
            <person name="Gao S."/>
            <person name="Zong X."/>
        </authorList>
    </citation>
    <scope>NUCLEOTIDE SEQUENCE [LARGE SCALE GENOMIC DNA]</scope>
    <source>
        <strain evidence="2 3">cv. Zhongwan 6</strain>
    </source>
</reference>
<evidence type="ECO:0000256" key="1">
    <source>
        <dbReference type="SAM" id="Phobius"/>
    </source>
</evidence>
<gene>
    <name evidence="2" type="ORF">KIW84_063132</name>
</gene>
<accession>A0A9D5A4F1</accession>
<keyword evidence="3" id="KW-1185">Reference proteome</keyword>
<keyword evidence="1" id="KW-0472">Membrane</keyword>
<dbReference type="EMBL" id="JAMSHJ010000006">
    <property type="protein sequence ID" value="KAI5397192.1"/>
    <property type="molecule type" value="Genomic_DNA"/>
</dbReference>
<organism evidence="2 3">
    <name type="scientific">Pisum sativum</name>
    <name type="common">Garden pea</name>
    <name type="synonym">Lathyrus oleraceus</name>
    <dbReference type="NCBI Taxonomy" id="3888"/>
    <lineage>
        <taxon>Eukaryota</taxon>
        <taxon>Viridiplantae</taxon>
        <taxon>Streptophyta</taxon>
        <taxon>Embryophyta</taxon>
        <taxon>Tracheophyta</taxon>
        <taxon>Spermatophyta</taxon>
        <taxon>Magnoliopsida</taxon>
        <taxon>eudicotyledons</taxon>
        <taxon>Gunneridae</taxon>
        <taxon>Pentapetalae</taxon>
        <taxon>rosids</taxon>
        <taxon>fabids</taxon>
        <taxon>Fabales</taxon>
        <taxon>Fabaceae</taxon>
        <taxon>Papilionoideae</taxon>
        <taxon>50 kb inversion clade</taxon>
        <taxon>NPAAA clade</taxon>
        <taxon>Hologalegina</taxon>
        <taxon>IRL clade</taxon>
        <taxon>Fabeae</taxon>
        <taxon>Lathyrus</taxon>
    </lineage>
</organism>
<keyword evidence="1" id="KW-0812">Transmembrane</keyword>
<comment type="caution">
    <text evidence="2">The sequence shown here is derived from an EMBL/GenBank/DDBJ whole genome shotgun (WGS) entry which is preliminary data.</text>
</comment>
<dbReference type="Gramene" id="Psat06G0313200-T1">
    <property type="protein sequence ID" value="KAI5397192.1"/>
    <property type="gene ID" value="KIW84_063132"/>
</dbReference>
<dbReference type="Proteomes" id="UP001058974">
    <property type="component" value="Chromosome 6"/>
</dbReference>
<feature type="transmembrane region" description="Helical" evidence="1">
    <location>
        <begin position="52"/>
        <end position="77"/>
    </location>
</feature>
<proteinExistence type="predicted"/>
<sequence>MSSKLKLETARLPLPRMCRPRGPPEKSPSQLYFVAIANKKVPRLLRFAAARLPFWFVLFSALYLFLHACYVCCIVMSRCIVIGDNSAWSWNSCYVTNKPLMSYGTDKESSEHEEIPVIDIPIIAEVEVDNREGMVSTSQRPQRTIILPARLQDCEVVVDDEFTPDGDLVIFSLRASDEPVNYIEALKDFR</sequence>
<keyword evidence="1" id="KW-1133">Transmembrane helix</keyword>
<evidence type="ECO:0000313" key="2">
    <source>
        <dbReference type="EMBL" id="KAI5397192.1"/>
    </source>
</evidence>
<name>A0A9D5A4F1_PEA</name>
<protein>
    <submittedName>
        <fullName evidence="2">Uncharacterized protein</fullName>
    </submittedName>
</protein>
<evidence type="ECO:0000313" key="3">
    <source>
        <dbReference type="Proteomes" id="UP001058974"/>
    </source>
</evidence>
<dbReference type="AlphaFoldDB" id="A0A9D5A4F1"/>